<gene>
    <name evidence="1" type="ORF">DERF_008132</name>
</gene>
<sequence>MTIVGTLCFDVKICIDNHWAAIDNIQSTESHNVDADVWQNSQNQQQIFAFGFPSKICQMLCGLCCYFYQNQQNEMQLRQSQHNHLMILKYDYIREKRRQDFVASMIMNKLDNHSGHYLMVNGTYRLILLKNRRQSKGHMNRQYNWEKLERFVHRIDTCDSEGRINDTIGI</sequence>
<organism evidence="1 2">
    <name type="scientific">Dermatophagoides farinae</name>
    <name type="common">American house dust mite</name>
    <dbReference type="NCBI Taxonomy" id="6954"/>
    <lineage>
        <taxon>Eukaryota</taxon>
        <taxon>Metazoa</taxon>
        <taxon>Ecdysozoa</taxon>
        <taxon>Arthropoda</taxon>
        <taxon>Chelicerata</taxon>
        <taxon>Arachnida</taxon>
        <taxon>Acari</taxon>
        <taxon>Acariformes</taxon>
        <taxon>Sarcoptiformes</taxon>
        <taxon>Astigmata</taxon>
        <taxon>Psoroptidia</taxon>
        <taxon>Analgoidea</taxon>
        <taxon>Pyroglyphidae</taxon>
        <taxon>Dermatophagoidinae</taxon>
        <taxon>Dermatophagoides</taxon>
    </lineage>
</organism>
<protein>
    <submittedName>
        <fullName evidence="1">Uncharacterized protein</fullName>
    </submittedName>
</protein>
<accession>A0A922I0Y4</accession>
<dbReference type="EMBL" id="ASGP02000003">
    <property type="protein sequence ID" value="KAH9517459.1"/>
    <property type="molecule type" value="Genomic_DNA"/>
</dbReference>
<name>A0A922I0Y4_DERFA</name>
<evidence type="ECO:0000313" key="1">
    <source>
        <dbReference type="EMBL" id="KAH9517459.1"/>
    </source>
</evidence>
<dbReference type="AlphaFoldDB" id="A0A922I0Y4"/>
<reference evidence="1" key="1">
    <citation type="submission" date="2013-05" db="EMBL/GenBank/DDBJ databases">
        <authorList>
            <person name="Yim A.K.Y."/>
            <person name="Chan T.F."/>
            <person name="Ji K.M."/>
            <person name="Liu X.Y."/>
            <person name="Zhou J.W."/>
            <person name="Li R.Q."/>
            <person name="Yang K.Y."/>
            <person name="Li J."/>
            <person name="Li M."/>
            <person name="Law P.T.W."/>
            <person name="Wu Y.L."/>
            <person name="Cai Z.L."/>
            <person name="Qin H."/>
            <person name="Bao Y."/>
            <person name="Leung R.K.K."/>
            <person name="Ng P.K.S."/>
            <person name="Zou J."/>
            <person name="Zhong X.J."/>
            <person name="Ran P.X."/>
            <person name="Zhong N.S."/>
            <person name="Liu Z.G."/>
            <person name="Tsui S.K.W."/>
        </authorList>
    </citation>
    <scope>NUCLEOTIDE SEQUENCE</scope>
    <source>
        <strain evidence="1">Derf</strain>
        <tissue evidence="1">Whole organism</tissue>
    </source>
</reference>
<comment type="caution">
    <text evidence="1">The sequence shown here is derived from an EMBL/GenBank/DDBJ whole genome shotgun (WGS) entry which is preliminary data.</text>
</comment>
<reference evidence="1" key="2">
    <citation type="journal article" date="2022" name="Res Sq">
        <title>Comparative Genomics Reveals Insights into the Divergent Evolution of Astigmatic Mites and Household Pest Adaptations.</title>
        <authorList>
            <person name="Xiong Q."/>
            <person name="Wan A.T.-Y."/>
            <person name="Liu X.-Y."/>
            <person name="Fung C.S.-H."/>
            <person name="Xiao X."/>
            <person name="Malainual N."/>
            <person name="Hou J."/>
            <person name="Wang L."/>
            <person name="Wang M."/>
            <person name="Yang K."/>
            <person name="Cui Y."/>
            <person name="Leung E."/>
            <person name="Nong W."/>
            <person name="Shin S.-K."/>
            <person name="Au S."/>
            <person name="Jeong K.Y."/>
            <person name="Chew F.T."/>
            <person name="Hui J."/>
            <person name="Leung T.F."/>
            <person name="Tungtrongchitr A."/>
            <person name="Zhong N."/>
            <person name="Liu Z."/>
            <person name="Tsui S."/>
        </authorList>
    </citation>
    <scope>NUCLEOTIDE SEQUENCE</scope>
    <source>
        <strain evidence="1">Derf</strain>
        <tissue evidence="1">Whole organism</tissue>
    </source>
</reference>
<keyword evidence="2" id="KW-1185">Reference proteome</keyword>
<evidence type="ECO:0000313" key="2">
    <source>
        <dbReference type="Proteomes" id="UP000790347"/>
    </source>
</evidence>
<proteinExistence type="predicted"/>
<dbReference type="Proteomes" id="UP000790347">
    <property type="component" value="Unassembled WGS sequence"/>
</dbReference>